<dbReference type="PROSITE" id="PS52050">
    <property type="entry name" value="WYL"/>
    <property type="match status" value="1"/>
</dbReference>
<dbReference type="Proteomes" id="UP000321617">
    <property type="component" value="Unassembled WGS sequence"/>
</dbReference>
<dbReference type="GO" id="GO:0003700">
    <property type="term" value="F:DNA-binding transcription factor activity"/>
    <property type="evidence" value="ECO:0007669"/>
    <property type="project" value="InterPro"/>
</dbReference>
<evidence type="ECO:0000256" key="2">
    <source>
        <dbReference type="ARBA" id="ARBA00023163"/>
    </source>
</evidence>
<dbReference type="EMBL" id="VLLL01000008">
    <property type="protein sequence ID" value="TWJ08239.1"/>
    <property type="molecule type" value="Genomic_DNA"/>
</dbReference>
<dbReference type="InterPro" id="IPR036390">
    <property type="entry name" value="WH_DNA-bd_sf"/>
</dbReference>
<dbReference type="GO" id="GO:0003677">
    <property type="term" value="F:DNA binding"/>
    <property type="evidence" value="ECO:0007669"/>
    <property type="project" value="UniProtKB-KW"/>
</dbReference>
<feature type="domain" description="HTH deoR-type" evidence="3">
    <location>
        <begin position="2"/>
        <end position="61"/>
    </location>
</feature>
<accession>A0A562URJ5</accession>
<dbReference type="Pfam" id="PF25583">
    <property type="entry name" value="WCX"/>
    <property type="match status" value="1"/>
</dbReference>
<dbReference type="InterPro" id="IPR051534">
    <property type="entry name" value="CBASS_pafABC_assoc_protein"/>
</dbReference>
<dbReference type="PANTHER" id="PTHR34580:SF1">
    <property type="entry name" value="PROTEIN PAFC"/>
    <property type="match status" value="1"/>
</dbReference>
<dbReference type="InterPro" id="IPR036388">
    <property type="entry name" value="WH-like_DNA-bd_sf"/>
</dbReference>
<gene>
    <name evidence="4" type="ORF">LX16_4464</name>
</gene>
<comment type="caution">
    <text evidence="4">The sequence shown here is derived from an EMBL/GenBank/DDBJ whole genome shotgun (WGS) entry which is preliminary data.</text>
</comment>
<dbReference type="InterPro" id="IPR001034">
    <property type="entry name" value="DeoR_HTH"/>
</dbReference>
<evidence type="ECO:0000259" key="3">
    <source>
        <dbReference type="PROSITE" id="PS51000"/>
    </source>
</evidence>
<organism evidence="4 5">
    <name type="scientific">Stackebrandtia albiflava</name>
    <dbReference type="NCBI Taxonomy" id="406432"/>
    <lineage>
        <taxon>Bacteria</taxon>
        <taxon>Bacillati</taxon>
        <taxon>Actinomycetota</taxon>
        <taxon>Actinomycetes</taxon>
        <taxon>Glycomycetales</taxon>
        <taxon>Glycomycetaceae</taxon>
        <taxon>Stackebrandtia</taxon>
    </lineage>
</organism>
<dbReference type="Pfam" id="PF13280">
    <property type="entry name" value="WYL"/>
    <property type="match status" value="1"/>
</dbReference>
<proteinExistence type="predicted"/>
<dbReference type="AlphaFoldDB" id="A0A562URJ5"/>
<dbReference type="PANTHER" id="PTHR34580">
    <property type="match status" value="1"/>
</dbReference>
<keyword evidence="2" id="KW-0804">Transcription</keyword>
<keyword evidence="5" id="KW-1185">Reference proteome</keyword>
<protein>
    <submittedName>
        <fullName evidence="4">Putative DNA-binding transcriptional regulator YafY</fullName>
    </submittedName>
</protein>
<sequence>MRAARLINLVLLLQRRGTVTAERLARELGVTTRTITRDVLELAEAGIGVETIRGRSGGYRLSEDLRLRLGGLEAAEVEALFLSGVPEAVTGLGLADASAAARLKVAAALSPRARSAPDRVRERFHLDAPGWFREAPPPPHLGDLARAVWQNRHVTVTYQAGTRVWSTEPPPPTRGRLAPYGLVLKAGVWYLIAARDGDLRSYRVDRVQAVEVTEERFTRDPDFDLAAHWRAQSDRFGVAILRERITVRLSPAGVDLIGHAVSPHAYALIKDHLAPRPATVEIPVETLDVAYTEMLRLGPEVEVVAPASLRERMAEAARRTAALYR</sequence>
<dbReference type="RefSeq" id="WP_147142604.1">
    <property type="nucleotide sequence ID" value="NZ_BAABIJ010000004.1"/>
</dbReference>
<evidence type="ECO:0000313" key="5">
    <source>
        <dbReference type="Proteomes" id="UP000321617"/>
    </source>
</evidence>
<dbReference type="Gene3D" id="1.10.10.10">
    <property type="entry name" value="Winged helix-like DNA-binding domain superfamily/Winged helix DNA-binding domain"/>
    <property type="match status" value="1"/>
</dbReference>
<dbReference type="PROSITE" id="PS51000">
    <property type="entry name" value="HTH_DEOR_2"/>
    <property type="match status" value="1"/>
</dbReference>
<reference evidence="4 5" key="1">
    <citation type="journal article" date="2013" name="Stand. Genomic Sci.">
        <title>Genomic Encyclopedia of Type Strains, Phase I: The one thousand microbial genomes (KMG-I) project.</title>
        <authorList>
            <person name="Kyrpides N.C."/>
            <person name="Woyke T."/>
            <person name="Eisen J.A."/>
            <person name="Garrity G."/>
            <person name="Lilburn T.G."/>
            <person name="Beck B.J."/>
            <person name="Whitman W.B."/>
            <person name="Hugenholtz P."/>
            <person name="Klenk H.P."/>
        </authorList>
    </citation>
    <scope>NUCLEOTIDE SEQUENCE [LARGE SCALE GENOMIC DNA]</scope>
    <source>
        <strain evidence="4 5">DSM 45044</strain>
    </source>
</reference>
<dbReference type="Pfam" id="PF08279">
    <property type="entry name" value="HTH_11"/>
    <property type="match status" value="1"/>
</dbReference>
<keyword evidence="4" id="KW-0238">DNA-binding</keyword>
<dbReference type="OrthoDB" id="3171994at2"/>
<dbReference type="InterPro" id="IPR057727">
    <property type="entry name" value="WCX_dom"/>
</dbReference>
<keyword evidence="1" id="KW-0805">Transcription regulation</keyword>
<evidence type="ECO:0000256" key="1">
    <source>
        <dbReference type="ARBA" id="ARBA00023015"/>
    </source>
</evidence>
<dbReference type="InterPro" id="IPR026881">
    <property type="entry name" value="WYL_dom"/>
</dbReference>
<evidence type="ECO:0000313" key="4">
    <source>
        <dbReference type="EMBL" id="TWJ08239.1"/>
    </source>
</evidence>
<dbReference type="SUPFAM" id="SSF46785">
    <property type="entry name" value="Winged helix' DNA-binding domain"/>
    <property type="match status" value="1"/>
</dbReference>
<name>A0A562URJ5_9ACTN</name>
<dbReference type="InterPro" id="IPR013196">
    <property type="entry name" value="HTH_11"/>
</dbReference>